<keyword evidence="3" id="KW-1185">Reference proteome</keyword>
<dbReference type="SUPFAM" id="SSF75304">
    <property type="entry name" value="Amidase signature (AS) enzymes"/>
    <property type="match status" value="1"/>
</dbReference>
<accession>A0ABW3ZZD0</accession>
<organism evidence="2 3">
    <name type="scientific">Lentibacillus salinarum</name>
    <dbReference type="NCBI Taxonomy" id="446820"/>
    <lineage>
        <taxon>Bacteria</taxon>
        <taxon>Bacillati</taxon>
        <taxon>Bacillota</taxon>
        <taxon>Bacilli</taxon>
        <taxon>Bacillales</taxon>
        <taxon>Bacillaceae</taxon>
        <taxon>Lentibacillus</taxon>
    </lineage>
</organism>
<evidence type="ECO:0000259" key="1">
    <source>
        <dbReference type="Pfam" id="PF01425"/>
    </source>
</evidence>
<sequence length="461" mass="49833">MSELAFLTASELAPLIQSRQLSPVELTNHMLNRINTMDSSLHTYITPLHDLARQQAKKAEADIISGAYKGPLHGIPIGVKDNYCTTGIRTTVGSKLFADFIPDKTATTVDKLLGAGAIMLGKQNMHELAAGSTGTNPFFGTTRNPWNTHHMPGGSSGGGTASLAAGLTTLATGSDTFGSIRLPAAMCGVYGLKPTYGLTSTHGVFPTAMSLDTAGPMARSVSDLTLMLQCMAGFDANDPASLKAPVPNYTEHLNQGINGIKIGIPSYYLEGLDPDVEKLFQHAITTLQHLGADIRKMTIPELTLSTFSGYAIITGEASDFHYEWLQTCSEDYSADNRTFFLSGTLTNTPQYVRAQQARRKMTEAFDKAFEDVDVLLGPTIPMTTPAFSEYWIEQNLEVIRRCLPFTSPVNLTGTPGLAVPMGLDKKGLPVGMQFIGNHLSEKRLLQVGNVWERTEPLSIRA</sequence>
<reference evidence="3" key="1">
    <citation type="journal article" date="2019" name="Int. J. Syst. Evol. Microbiol.">
        <title>The Global Catalogue of Microorganisms (GCM) 10K type strain sequencing project: providing services to taxonomists for standard genome sequencing and annotation.</title>
        <authorList>
            <consortium name="The Broad Institute Genomics Platform"/>
            <consortium name="The Broad Institute Genome Sequencing Center for Infectious Disease"/>
            <person name="Wu L."/>
            <person name="Ma J."/>
        </authorList>
    </citation>
    <scope>NUCLEOTIDE SEQUENCE [LARGE SCALE GENOMIC DNA]</scope>
    <source>
        <strain evidence="3">CCUG 54822</strain>
    </source>
</reference>
<gene>
    <name evidence="2" type="ORF">ACFQ4A_17380</name>
</gene>
<dbReference type="InterPro" id="IPR023631">
    <property type="entry name" value="Amidase_dom"/>
</dbReference>
<dbReference type="Gene3D" id="3.90.1300.10">
    <property type="entry name" value="Amidase signature (AS) domain"/>
    <property type="match status" value="1"/>
</dbReference>
<dbReference type="Pfam" id="PF01425">
    <property type="entry name" value="Amidase"/>
    <property type="match status" value="1"/>
</dbReference>
<dbReference type="PANTHER" id="PTHR11895:SF176">
    <property type="entry name" value="AMIDASE AMID-RELATED"/>
    <property type="match status" value="1"/>
</dbReference>
<feature type="domain" description="Amidase" evidence="1">
    <location>
        <begin position="25"/>
        <end position="445"/>
    </location>
</feature>
<protein>
    <submittedName>
        <fullName evidence="2">Amidase</fullName>
    </submittedName>
</protein>
<dbReference type="Proteomes" id="UP001597178">
    <property type="component" value="Unassembled WGS sequence"/>
</dbReference>
<proteinExistence type="predicted"/>
<dbReference type="InterPro" id="IPR000120">
    <property type="entry name" value="Amidase"/>
</dbReference>
<dbReference type="PANTHER" id="PTHR11895">
    <property type="entry name" value="TRANSAMIDASE"/>
    <property type="match status" value="1"/>
</dbReference>
<evidence type="ECO:0000313" key="3">
    <source>
        <dbReference type="Proteomes" id="UP001597178"/>
    </source>
</evidence>
<name>A0ABW3ZZD0_9BACI</name>
<comment type="caution">
    <text evidence="2">The sequence shown here is derived from an EMBL/GenBank/DDBJ whole genome shotgun (WGS) entry which is preliminary data.</text>
</comment>
<dbReference type="InterPro" id="IPR036928">
    <property type="entry name" value="AS_sf"/>
</dbReference>
<dbReference type="RefSeq" id="WP_382402630.1">
    <property type="nucleotide sequence ID" value="NZ_JBHTNH010000056.1"/>
</dbReference>
<dbReference type="EMBL" id="JBHTNH010000056">
    <property type="protein sequence ID" value="MFD1363380.1"/>
    <property type="molecule type" value="Genomic_DNA"/>
</dbReference>
<evidence type="ECO:0000313" key="2">
    <source>
        <dbReference type="EMBL" id="MFD1363380.1"/>
    </source>
</evidence>